<dbReference type="AlphaFoldDB" id="K2NTH8"/>
<reference evidence="2 3" key="1">
    <citation type="journal article" date="2012" name="BMC Genomics">
        <title>Comparative genomic analysis of human infective Trypanosoma cruzi lineages with the bat-restricted subspecies T. cruzi marinkellei.</title>
        <authorList>
            <person name="Franzen O."/>
            <person name="Talavera-Lopez C."/>
            <person name="Ochaya S."/>
            <person name="Butler C.E."/>
            <person name="Messenger L.A."/>
            <person name="Lewis M.D."/>
            <person name="Llewellyn M.S."/>
            <person name="Marinkelle C.J."/>
            <person name="Tyler K.M."/>
            <person name="Miles M.A."/>
            <person name="Andersson B."/>
        </authorList>
    </citation>
    <scope>NUCLEOTIDE SEQUENCE [LARGE SCALE GENOMIC DNA]</scope>
    <source>
        <strain evidence="2 3">B7</strain>
    </source>
</reference>
<feature type="transmembrane region" description="Helical" evidence="1">
    <location>
        <begin position="23"/>
        <end position="44"/>
    </location>
</feature>
<gene>
    <name evidence="2" type="ORF">MOQ_001447</name>
</gene>
<organism evidence="2 3">
    <name type="scientific">Trypanosoma cruzi marinkellei</name>
    <dbReference type="NCBI Taxonomy" id="85056"/>
    <lineage>
        <taxon>Eukaryota</taxon>
        <taxon>Discoba</taxon>
        <taxon>Euglenozoa</taxon>
        <taxon>Kinetoplastea</taxon>
        <taxon>Metakinetoplastina</taxon>
        <taxon>Trypanosomatida</taxon>
        <taxon>Trypanosomatidae</taxon>
        <taxon>Trypanosoma</taxon>
        <taxon>Schizotrypanum</taxon>
    </lineage>
</organism>
<proteinExistence type="predicted"/>
<evidence type="ECO:0000313" key="3">
    <source>
        <dbReference type="Proteomes" id="UP000007350"/>
    </source>
</evidence>
<evidence type="ECO:0008006" key="4">
    <source>
        <dbReference type="Google" id="ProtNLM"/>
    </source>
</evidence>
<keyword evidence="1" id="KW-0472">Membrane</keyword>
<name>K2NTH8_TRYCR</name>
<keyword evidence="1" id="KW-0812">Transmembrane</keyword>
<dbReference type="EMBL" id="AHKC01005833">
    <property type="protein sequence ID" value="EKF38346.1"/>
    <property type="molecule type" value="Genomic_DNA"/>
</dbReference>
<keyword evidence="1" id="KW-1133">Transmembrane helix</keyword>
<accession>K2NTH8</accession>
<protein>
    <recommendedName>
        <fullName evidence="4">Transmembrane protein</fullName>
    </recommendedName>
</protein>
<dbReference type="Proteomes" id="UP000007350">
    <property type="component" value="Unassembled WGS sequence"/>
</dbReference>
<keyword evidence="3" id="KW-1185">Reference proteome</keyword>
<feature type="non-terminal residue" evidence="2">
    <location>
        <position position="50"/>
    </location>
</feature>
<comment type="caution">
    <text evidence="2">The sequence shown here is derived from an EMBL/GenBank/DDBJ whole genome shotgun (WGS) entry which is preliminary data.</text>
</comment>
<evidence type="ECO:0000313" key="2">
    <source>
        <dbReference type="EMBL" id="EKF38346.1"/>
    </source>
</evidence>
<sequence>MMEEKFYCITLSGRRSACVCVRVHIYILYILYIYTCYCVWWMFVRRRSRE</sequence>
<evidence type="ECO:0000256" key="1">
    <source>
        <dbReference type="SAM" id="Phobius"/>
    </source>
</evidence>